<dbReference type="AlphaFoldDB" id="A0A369PRX2"/>
<dbReference type="EMBL" id="QPKV01000007">
    <property type="protein sequence ID" value="RDC55283.1"/>
    <property type="molecule type" value="Genomic_DNA"/>
</dbReference>
<protein>
    <submittedName>
        <fullName evidence="1">Uncharacterized protein</fullName>
    </submittedName>
</protein>
<accession>A0A369PRX2</accession>
<organism evidence="1 2">
    <name type="scientific">Pedobacter chinensis</name>
    <dbReference type="NCBI Taxonomy" id="2282421"/>
    <lineage>
        <taxon>Bacteria</taxon>
        <taxon>Pseudomonadati</taxon>
        <taxon>Bacteroidota</taxon>
        <taxon>Sphingobacteriia</taxon>
        <taxon>Sphingobacteriales</taxon>
        <taxon>Sphingobacteriaceae</taxon>
        <taxon>Pedobacter</taxon>
    </lineage>
</organism>
<name>A0A369PRX2_9SPHI</name>
<gene>
    <name evidence="1" type="ORF">DU508_17055</name>
</gene>
<dbReference type="Proteomes" id="UP000253961">
    <property type="component" value="Unassembled WGS sequence"/>
</dbReference>
<evidence type="ECO:0000313" key="1">
    <source>
        <dbReference type="EMBL" id="RDC55283.1"/>
    </source>
</evidence>
<sequence>MVDYQRQLDSVFSVVGKQYDSISKKVIIWNKSWEDPNNNRLKLLPVLKWKYTEKAEPSLVISDAISQIVAIDSIESSVYVYDIKSSDLSLKARSTPFILELSKKNEKFRQIIFHVFF</sequence>
<comment type="caution">
    <text evidence="1">The sequence shown here is derived from an EMBL/GenBank/DDBJ whole genome shotgun (WGS) entry which is preliminary data.</text>
</comment>
<reference evidence="1 2" key="1">
    <citation type="submission" date="2018-07" db="EMBL/GenBank/DDBJ databases">
        <title>Pedobacter sp. nov., isolated from soil.</title>
        <authorList>
            <person name="Zhou L.Y."/>
            <person name="Du Z.J."/>
        </authorList>
    </citation>
    <scope>NUCLEOTIDE SEQUENCE [LARGE SCALE GENOMIC DNA]</scope>
    <source>
        <strain evidence="1 2">JDX94</strain>
    </source>
</reference>
<keyword evidence="2" id="KW-1185">Reference proteome</keyword>
<proteinExistence type="predicted"/>
<evidence type="ECO:0000313" key="2">
    <source>
        <dbReference type="Proteomes" id="UP000253961"/>
    </source>
</evidence>